<keyword evidence="2" id="KW-1185">Reference proteome</keyword>
<proteinExistence type="predicted"/>
<gene>
    <name evidence="1" type="ORF">V5799_017500</name>
</gene>
<protein>
    <submittedName>
        <fullName evidence="1">Uncharacterized protein</fullName>
    </submittedName>
</protein>
<evidence type="ECO:0000313" key="2">
    <source>
        <dbReference type="Proteomes" id="UP001321473"/>
    </source>
</evidence>
<comment type="caution">
    <text evidence="1">The sequence shown here is derived from an EMBL/GenBank/DDBJ whole genome shotgun (WGS) entry which is preliminary data.</text>
</comment>
<accession>A0AAQ4F2C4</accession>
<name>A0AAQ4F2C4_AMBAM</name>
<reference evidence="1 2" key="1">
    <citation type="journal article" date="2023" name="Arcadia Sci">
        <title>De novo assembly of a long-read Amblyomma americanum tick genome.</title>
        <authorList>
            <person name="Chou S."/>
            <person name="Poskanzer K.E."/>
            <person name="Rollins M."/>
            <person name="Thuy-Boun P.S."/>
        </authorList>
    </citation>
    <scope>NUCLEOTIDE SEQUENCE [LARGE SCALE GENOMIC DNA]</scope>
    <source>
        <strain evidence="1">F_SG_1</strain>
        <tissue evidence="1">Salivary glands</tissue>
    </source>
</reference>
<sequence>MGRRAVQCLAFHYSHFSHRFEDYSLSVTTRAASNHEEHVVWSRSSRELVRDTWTGVNVAFKMETDSTVSSLNTTA</sequence>
<evidence type="ECO:0000313" key="1">
    <source>
        <dbReference type="EMBL" id="KAK8781159.1"/>
    </source>
</evidence>
<dbReference type="EMBL" id="JARKHS020007952">
    <property type="protein sequence ID" value="KAK8781159.1"/>
    <property type="molecule type" value="Genomic_DNA"/>
</dbReference>
<dbReference type="Proteomes" id="UP001321473">
    <property type="component" value="Unassembled WGS sequence"/>
</dbReference>
<organism evidence="1 2">
    <name type="scientific">Amblyomma americanum</name>
    <name type="common">Lone star tick</name>
    <dbReference type="NCBI Taxonomy" id="6943"/>
    <lineage>
        <taxon>Eukaryota</taxon>
        <taxon>Metazoa</taxon>
        <taxon>Ecdysozoa</taxon>
        <taxon>Arthropoda</taxon>
        <taxon>Chelicerata</taxon>
        <taxon>Arachnida</taxon>
        <taxon>Acari</taxon>
        <taxon>Parasitiformes</taxon>
        <taxon>Ixodida</taxon>
        <taxon>Ixodoidea</taxon>
        <taxon>Ixodidae</taxon>
        <taxon>Amblyomminae</taxon>
        <taxon>Amblyomma</taxon>
    </lineage>
</organism>
<dbReference type="AlphaFoldDB" id="A0AAQ4F2C4"/>